<proteinExistence type="predicted"/>
<dbReference type="Proteomes" id="UP000293547">
    <property type="component" value="Unassembled WGS sequence"/>
</dbReference>
<sequence>MVYIRFASVFAAASMVMMAAAADEQPTATKIKNPITTPTVTLPASAMTSIGCFETSIPLENHGPYGFQSPGNCQLVCLEQNKDVMGLSNGKECWCGDEIPAKDWQTKNETCGTPCAGDDTSLCGGKNVLWVVLTGNTLNPVDYYEPDVSSSSSSAAPKPSSAAPTSTAAAQASATPSEAPKEDEDSKPNTVAIAVGVVVGILALASIMFGVWFLLRRRRQHQAEEDYRRNAANVNAFVSGGKLHTSNSSMNDSRLDPSFVDRRQSNGSIADNEDYSRRILKVTNV</sequence>
<evidence type="ECO:0000313" key="2">
    <source>
        <dbReference type="Proteomes" id="UP000293547"/>
    </source>
</evidence>
<name>A0ACB6FMC4_9PLEO</name>
<reference evidence="1 2" key="1">
    <citation type="journal article" date="2019" name="bioRxiv">
        <title>Genomics, evolutionary history and diagnostics of the Alternaria alternata species group including apple and Asian pear pathotypes.</title>
        <authorList>
            <person name="Armitage A.D."/>
            <person name="Cockerton H.M."/>
            <person name="Sreenivasaprasad S."/>
            <person name="Woodhall J.W."/>
            <person name="Lane C.R."/>
            <person name="Harrison R.J."/>
            <person name="Clarkson J.P."/>
        </authorList>
    </citation>
    <scope>NUCLEOTIDE SEQUENCE [LARGE SCALE GENOMIC DNA]</scope>
    <source>
        <strain evidence="1 2">FERA 650</strain>
    </source>
</reference>
<comment type="caution">
    <text evidence="1">The sequence shown here is derived from an EMBL/GenBank/DDBJ whole genome shotgun (WGS) entry which is preliminary data.</text>
</comment>
<keyword evidence="2" id="KW-1185">Reference proteome</keyword>
<organism evidence="1 2">
    <name type="scientific">Alternaria gaisen</name>
    <dbReference type="NCBI Taxonomy" id="167740"/>
    <lineage>
        <taxon>Eukaryota</taxon>
        <taxon>Fungi</taxon>
        <taxon>Dikarya</taxon>
        <taxon>Ascomycota</taxon>
        <taxon>Pezizomycotina</taxon>
        <taxon>Dothideomycetes</taxon>
        <taxon>Pleosporomycetidae</taxon>
        <taxon>Pleosporales</taxon>
        <taxon>Pleosporineae</taxon>
        <taxon>Pleosporaceae</taxon>
        <taxon>Alternaria</taxon>
        <taxon>Alternaria sect. Alternaria</taxon>
    </lineage>
</organism>
<accession>A0ACB6FMC4</accession>
<evidence type="ECO:0000313" key="1">
    <source>
        <dbReference type="EMBL" id="KAB2105599.1"/>
    </source>
</evidence>
<protein>
    <submittedName>
        <fullName evidence="1">Uncharacterized protein</fullName>
    </submittedName>
</protein>
<gene>
    <name evidence="1" type="ORF">AG0111_0g5793</name>
</gene>
<dbReference type="EMBL" id="PDWZ02000005">
    <property type="protein sequence ID" value="KAB2105599.1"/>
    <property type="molecule type" value="Genomic_DNA"/>
</dbReference>